<keyword evidence="4" id="KW-0378">Hydrolase</keyword>
<reference evidence="5" key="1">
    <citation type="submission" date="2015-07" db="EMBL/GenBank/DDBJ databases">
        <authorList>
            <person name="Rodrigo-Torres Lidia"/>
            <person name="Arahal R.David."/>
        </authorList>
    </citation>
    <scope>NUCLEOTIDE SEQUENCE [LARGE SCALE GENOMIC DNA]</scope>
    <source>
        <strain evidence="5">CECT 4801</strain>
    </source>
</reference>
<dbReference type="PANTHER" id="PTHR45228:SF1">
    <property type="entry name" value="CYCLIC DI-GMP PHOSPHODIESTERASE TM_0186"/>
    <property type="match status" value="1"/>
</dbReference>
<dbReference type="SUPFAM" id="SSF52172">
    <property type="entry name" value="CheY-like"/>
    <property type="match status" value="1"/>
</dbReference>
<dbReference type="OrthoDB" id="7326651at2"/>
<keyword evidence="1" id="KW-0597">Phosphoprotein</keyword>
<feature type="modified residue" description="4-aspartylphosphate" evidence="1">
    <location>
        <position position="62"/>
    </location>
</feature>
<dbReference type="PROSITE" id="PS51832">
    <property type="entry name" value="HD_GYP"/>
    <property type="match status" value="1"/>
</dbReference>
<evidence type="ECO:0000313" key="5">
    <source>
        <dbReference type="Proteomes" id="UP000048926"/>
    </source>
</evidence>
<protein>
    <submittedName>
        <fullName evidence="4">Cyclic di-GMP phosphodiesterase response regulator RpfG</fullName>
        <ecNumber evidence="4">3.1.4.52</ecNumber>
    </submittedName>
</protein>
<dbReference type="Pfam" id="PF00072">
    <property type="entry name" value="Response_reg"/>
    <property type="match status" value="1"/>
</dbReference>
<organism evidence="4 5">
    <name type="scientific">Roseibium aggregatum</name>
    <dbReference type="NCBI Taxonomy" id="187304"/>
    <lineage>
        <taxon>Bacteria</taxon>
        <taxon>Pseudomonadati</taxon>
        <taxon>Pseudomonadota</taxon>
        <taxon>Alphaproteobacteria</taxon>
        <taxon>Hyphomicrobiales</taxon>
        <taxon>Stappiaceae</taxon>
        <taxon>Roseibium</taxon>
    </lineage>
</organism>
<dbReference type="SMART" id="SM00471">
    <property type="entry name" value="HDc"/>
    <property type="match status" value="1"/>
</dbReference>
<dbReference type="Pfam" id="PF13487">
    <property type="entry name" value="HD_5"/>
    <property type="match status" value="1"/>
</dbReference>
<dbReference type="AlphaFoldDB" id="A0A0M6XZP5"/>
<dbReference type="Proteomes" id="UP000048926">
    <property type="component" value="Unassembled WGS sequence"/>
</dbReference>
<dbReference type="STRING" id="187304.B0E33_21460"/>
<evidence type="ECO:0000259" key="2">
    <source>
        <dbReference type="PROSITE" id="PS50110"/>
    </source>
</evidence>
<sequence length="362" mass="40798">MTDTPLADTDFRILLVEDDPTNRMIMERLVERIPGCHAVSFSHPIDLIAALDKVEFDVAIVDYQLPGLNGIELIKEIHQHPAHTDKPMVIVTADKDRDTRIEALTSGAVDFLNKPLEVVEFKARVRNLTKLAEAQRKLATRAEWLKEEVDRATTELRKRGEEIVHRLILASEYKDLDTAMHTLRMANFCELIAEELGMSMEFRRDLKMAAPMHDIGKVGIPDRIMLKRGPLTPEEREEINRHTEIGAGILKGSSCRLLQVATQIAATHHERWDGSGYPNGLRGEEIPLVGRIAAVADVFDALTTERPYKSAWTNERAFSFLEEKSGSDFDPECIAAFLSKKKEVEEIQARFADEPIPLAKNG</sequence>
<keyword evidence="5" id="KW-1185">Reference proteome</keyword>
<dbReference type="GO" id="GO:0000160">
    <property type="term" value="P:phosphorelay signal transduction system"/>
    <property type="evidence" value="ECO:0007669"/>
    <property type="project" value="InterPro"/>
</dbReference>
<accession>A0A0M6XZP5</accession>
<dbReference type="InterPro" id="IPR011006">
    <property type="entry name" value="CheY-like_superfamily"/>
</dbReference>
<dbReference type="Gene3D" id="3.40.50.2300">
    <property type="match status" value="1"/>
</dbReference>
<dbReference type="GO" id="GO:0071111">
    <property type="term" value="F:cyclic-guanylate-specific phosphodiesterase activity"/>
    <property type="evidence" value="ECO:0007669"/>
    <property type="project" value="UniProtKB-EC"/>
</dbReference>
<dbReference type="EC" id="3.1.4.52" evidence="4"/>
<evidence type="ECO:0000313" key="4">
    <source>
        <dbReference type="EMBL" id="CTQ43316.1"/>
    </source>
</evidence>
<dbReference type="SMART" id="SM00448">
    <property type="entry name" value="REC"/>
    <property type="match status" value="1"/>
</dbReference>
<dbReference type="SUPFAM" id="SSF109604">
    <property type="entry name" value="HD-domain/PDEase-like"/>
    <property type="match status" value="1"/>
</dbReference>
<dbReference type="PANTHER" id="PTHR45228">
    <property type="entry name" value="CYCLIC DI-GMP PHOSPHODIESTERASE TM_0186-RELATED"/>
    <property type="match status" value="1"/>
</dbReference>
<dbReference type="RefSeq" id="WP_055655419.1">
    <property type="nucleotide sequence ID" value="NZ_CP087156.1"/>
</dbReference>
<dbReference type="InterPro" id="IPR003607">
    <property type="entry name" value="HD/PDEase_dom"/>
</dbReference>
<dbReference type="CDD" id="cd00077">
    <property type="entry name" value="HDc"/>
    <property type="match status" value="1"/>
</dbReference>
<evidence type="ECO:0000259" key="3">
    <source>
        <dbReference type="PROSITE" id="PS51832"/>
    </source>
</evidence>
<dbReference type="InterPro" id="IPR037522">
    <property type="entry name" value="HD_GYP_dom"/>
</dbReference>
<dbReference type="InterPro" id="IPR052020">
    <property type="entry name" value="Cyclic_di-GMP/3'3'-cGAMP_PDE"/>
</dbReference>
<dbReference type="Gene3D" id="1.10.3210.10">
    <property type="entry name" value="Hypothetical protein af1432"/>
    <property type="match status" value="1"/>
</dbReference>
<gene>
    <name evidence="4" type="primary">rpfG_2</name>
    <name evidence="4" type="ORF">LAL4801_01753</name>
</gene>
<evidence type="ECO:0000256" key="1">
    <source>
        <dbReference type="PROSITE-ProRule" id="PRU00169"/>
    </source>
</evidence>
<name>A0A0M6XZP5_9HYPH</name>
<dbReference type="InterPro" id="IPR001789">
    <property type="entry name" value="Sig_transdc_resp-reg_receiver"/>
</dbReference>
<dbReference type="EMBL" id="CXST01000001">
    <property type="protein sequence ID" value="CTQ43316.1"/>
    <property type="molecule type" value="Genomic_DNA"/>
</dbReference>
<feature type="domain" description="Response regulatory" evidence="2">
    <location>
        <begin position="12"/>
        <end position="129"/>
    </location>
</feature>
<dbReference type="PROSITE" id="PS50110">
    <property type="entry name" value="RESPONSE_REGULATORY"/>
    <property type="match status" value="1"/>
</dbReference>
<feature type="domain" description="HD-GYP" evidence="3">
    <location>
        <begin position="156"/>
        <end position="353"/>
    </location>
</feature>
<proteinExistence type="predicted"/>